<protein>
    <submittedName>
        <fullName evidence="2">Uncharacterized protein</fullName>
    </submittedName>
</protein>
<evidence type="ECO:0000313" key="2">
    <source>
        <dbReference type="EMBL" id="WDE03279.1"/>
    </source>
</evidence>
<organism evidence="2 3">
    <name type="scientific">Thalassomonas viridans</name>
    <dbReference type="NCBI Taxonomy" id="137584"/>
    <lineage>
        <taxon>Bacteria</taxon>
        <taxon>Pseudomonadati</taxon>
        <taxon>Pseudomonadota</taxon>
        <taxon>Gammaproteobacteria</taxon>
        <taxon>Alteromonadales</taxon>
        <taxon>Colwelliaceae</taxon>
        <taxon>Thalassomonas</taxon>
    </lineage>
</organism>
<dbReference type="AlphaFoldDB" id="A0AAE9YZI7"/>
<dbReference type="EMBL" id="CP059733">
    <property type="protein sequence ID" value="WDE03279.1"/>
    <property type="molecule type" value="Genomic_DNA"/>
</dbReference>
<accession>A0AAE9YZI7</accession>
<dbReference type="RefSeq" id="WP_044837440.1">
    <property type="nucleotide sequence ID" value="NZ_CP059733.1"/>
</dbReference>
<evidence type="ECO:0000313" key="3">
    <source>
        <dbReference type="Proteomes" id="UP000032352"/>
    </source>
</evidence>
<feature type="compositionally biased region" description="Polar residues" evidence="1">
    <location>
        <begin position="99"/>
        <end position="110"/>
    </location>
</feature>
<dbReference type="KEGG" id="tvd:SG34_017965"/>
<evidence type="ECO:0000256" key="1">
    <source>
        <dbReference type="SAM" id="MobiDB-lite"/>
    </source>
</evidence>
<reference evidence="2 3" key="1">
    <citation type="journal article" date="2015" name="Genome Announc.">
        <title>Draft Genome Sequences of Marine Isolates of Thalassomonas viridans and Thalassomonas actiniarum.</title>
        <authorList>
            <person name="Olonade I."/>
            <person name="van Zyl L.J."/>
            <person name="Trindade M."/>
        </authorList>
    </citation>
    <scope>NUCLEOTIDE SEQUENCE [LARGE SCALE GENOMIC DNA]</scope>
    <source>
        <strain evidence="2 3">XOM25</strain>
    </source>
</reference>
<gene>
    <name evidence="2" type="ORF">SG34_017965</name>
</gene>
<sequence>MENPLDIISRLMCYLLGDVHSLSRFSEAQAMDYLVASLLSRDLLIFKMDEPRMTYSGHWGREESLSSSAKNHNLVLEEGSGQGTSQNGKALDKTAATLADSNSGPSSVQSADARAKTEPANKELEARERLIATGEYQPKYSQAELEAQVAQGTIEARFVVTLQKTKSGDNPVGFKRDSGRTTTWTTTFDQMENSDTDPKLLNDLNGMIWDEEAEWEIIIIDQGEYFKQDGGLTFIPTYENTAALGQAEFVKKFNQDKLQAVMTPEYSKEYAAHMKAYKTLGNDPYNRKQLEKYAMENFKDDGDYEAFMARHEYTIEVGTNEHFSGDGLTKTTGESGYLSKGQHGTLETITFEKSPETMDELSDREAIARVSAKKIT</sequence>
<feature type="region of interest" description="Disordered" evidence="1">
    <location>
        <begin position="97"/>
        <end position="124"/>
    </location>
</feature>
<proteinExistence type="predicted"/>
<dbReference type="Proteomes" id="UP000032352">
    <property type="component" value="Chromosome"/>
</dbReference>
<keyword evidence="3" id="KW-1185">Reference proteome</keyword>
<reference evidence="2 3" key="2">
    <citation type="journal article" date="2022" name="Mar. Drugs">
        <title>Bioassay-Guided Fractionation Leads to the Detection of Cholic Acid Generated by the Rare Thalassomonas sp.</title>
        <authorList>
            <person name="Pheiffer F."/>
            <person name="Schneider Y.K."/>
            <person name="Hansen E.H."/>
            <person name="Andersen J.H."/>
            <person name="Isaksson J."/>
            <person name="Busche T."/>
            <person name="R C."/>
            <person name="Kalinowski J."/>
            <person name="Zyl L.V."/>
            <person name="Trindade M."/>
        </authorList>
    </citation>
    <scope>NUCLEOTIDE SEQUENCE [LARGE SCALE GENOMIC DNA]</scope>
    <source>
        <strain evidence="2 3">XOM25</strain>
    </source>
</reference>
<name>A0AAE9YZI7_9GAMM</name>
<feature type="compositionally biased region" description="Basic and acidic residues" evidence="1">
    <location>
        <begin position="113"/>
        <end position="124"/>
    </location>
</feature>